<reference evidence="1" key="2">
    <citation type="submission" date="2020-10" db="EMBL/GenBank/DDBJ databases">
        <authorList>
            <person name="Scholz U."/>
            <person name="Mascher M."/>
            <person name="Fiebig A."/>
        </authorList>
    </citation>
    <scope>NUCLEOTIDE SEQUENCE [LARGE SCALE GENOMIC DNA]</scope>
    <source>
        <strain evidence="1">cv. Morex</strain>
    </source>
</reference>
<dbReference type="AlphaFoldDB" id="A0A8I6XS28"/>
<evidence type="ECO:0000313" key="2">
    <source>
        <dbReference type="Proteomes" id="UP000011116"/>
    </source>
</evidence>
<organism evidence="1 2">
    <name type="scientific">Hordeum vulgare subsp. vulgare</name>
    <name type="common">Domesticated barley</name>
    <dbReference type="NCBI Taxonomy" id="112509"/>
    <lineage>
        <taxon>Eukaryota</taxon>
        <taxon>Viridiplantae</taxon>
        <taxon>Streptophyta</taxon>
        <taxon>Embryophyta</taxon>
        <taxon>Tracheophyta</taxon>
        <taxon>Spermatophyta</taxon>
        <taxon>Magnoliopsida</taxon>
        <taxon>Liliopsida</taxon>
        <taxon>Poales</taxon>
        <taxon>Poaceae</taxon>
        <taxon>BOP clade</taxon>
        <taxon>Pooideae</taxon>
        <taxon>Triticodae</taxon>
        <taxon>Triticeae</taxon>
        <taxon>Hordeinae</taxon>
        <taxon>Hordeum</taxon>
    </lineage>
</organism>
<dbReference type="PANTHER" id="PTHR33087:SF40">
    <property type="entry name" value="GENOME ASSEMBLY, CHROMOSOME: II"/>
    <property type="match status" value="1"/>
</dbReference>
<keyword evidence="2" id="KW-1185">Reference proteome</keyword>
<protein>
    <submittedName>
        <fullName evidence="1">Uncharacterized protein</fullName>
    </submittedName>
</protein>
<accession>A0A8I6XS28</accession>
<reference evidence="2" key="1">
    <citation type="journal article" date="2012" name="Nature">
        <title>A physical, genetic and functional sequence assembly of the barley genome.</title>
        <authorList>
            <consortium name="The International Barley Genome Sequencing Consortium"/>
            <person name="Mayer K.F."/>
            <person name="Waugh R."/>
            <person name="Brown J.W."/>
            <person name="Schulman A."/>
            <person name="Langridge P."/>
            <person name="Platzer M."/>
            <person name="Fincher G.B."/>
            <person name="Muehlbauer G.J."/>
            <person name="Sato K."/>
            <person name="Close T.J."/>
            <person name="Wise R.P."/>
            <person name="Stein N."/>
        </authorList>
    </citation>
    <scope>NUCLEOTIDE SEQUENCE [LARGE SCALE GENOMIC DNA]</scope>
    <source>
        <strain evidence="2">cv. Morex</strain>
    </source>
</reference>
<dbReference type="Gramene" id="HORVU.MOREX.r3.6HG0559600.1">
    <property type="protein sequence ID" value="HORVU.MOREX.r3.6HG0559600.1"/>
    <property type="gene ID" value="HORVU.MOREX.r3.6HG0559600"/>
</dbReference>
<proteinExistence type="predicted"/>
<reference evidence="1" key="3">
    <citation type="submission" date="2022-01" db="UniProtKB">
        <authorList>
            <consortium name="EnsemblPlants"/>
        </authorList>
    </citation>
    <scope>IDENTIFICATION</scope>
    <source>
        <strain evidence="1">subsp. vulgare</strain>
    </source>
</reference>
<sequence length="236" mass="26700">MLARTPSMDAIEARYRRLVLLAITVGDSEHAVTAPALLATMEEHCGVLPVETSMKIKCCRRWMKFERWVREVRGTSAAFEYKCEVSFEGLPDQPWSSESLRGLLKDLGGDLIEIIPPKNRRELEVMVWLRDPSKVGKVVHVKIPEPKLALCTDPPPHSLEEFVSLEIAASYGLSSSRKKKTLVYHVICHMKEVIDRGPLLSEDLSADWLPNEGEDLTRKHEFTTVLGKIDGTMYEN</sequence>
<dbReference type="InterPro" id="IPR053253">
    <property type="entry name" value="Sex_diff_modulator"/>
</dbReference>
<dbReference type="EnsemblPlants" id="HORVU.MOREX.r3.6HG0559600.1">
    <property type="protein sequence ID" value="HORVU.MOREX.r3.6HG0559600.1"/>
    <property type="gene ID" value="HORVU.MOREX.r3.6HG0559600"/>
</dbReference>
<dbReference type="Gramene" id="HORVU.MOREX.r2.6HG0464960.1">
    <property type="protein sequence ID" value="HORVU.MOREX.r2.6HG0464960.1"/>
    <property type="gene ID" value="HORVU.MOREX.r2.6HG0464960"/>
</dbReference>
<name>A0A8I6XS28_HORVV</name>
<dbReference type="PANTHER" id="PTHR33087">
    <property type="entry name" value="OS07G0539200 PROTEIN"/>
    <property type="match status" value="1"/>
</dbReference>
<evidence type="ECO:0000313" key="1">
    <source>
        <dbReference type="EnsemblPlants" id="HORVU.MOREX.r3.6HG0559600.1"/>
    </source>
</evidence>
<dbReference type="Proteomes" id="UP000011116">
    <property type="component" value="Chromosome 6H"/>
</dbReference>